<keyword evidence="4" id="KW-0067">ATP-binding</keyword>
<dbReference type="PANTHER" id="PTHR32463:SF0">
    <property type="entry name" value="L-FUCOSE KINASE"/>
    <property type="match status" value="1"/>
</dbReference>
<evidence type="ECO:0000256" key="4">
    <source>
        <dbReference type="ARBA" id="ARBA00022840"/>
    </source>
</evidence>
<evidence type="ECO:0000313" key="9">
    <source>
        <dbReference type="Proteomes" id="UP000019109"/>
    </source>
</evidence>
<dbReference type="Pfam" id="PF08544">
    <property type="entry name" value="GHMP_kinases_C"/>
    <property type="match status" value="1"/>
</dbReference>
<proteinExistence type="inferred from homology"/>
<name>W4V1V5_9FIRM</name>
<dbReference type="InterPro" id="IPR020568">
    <property type="entry name" value="Ribosomal_Su5_D2-typ_SF"/>
</dbReference>
<dbReference type="GO" id="GO:0042352">
    <property type="term" value="P:GDP-L-fucose salvage"/>
    <property type="evidence" value="ECO:0007669"/>
    <property type="project" value="TreeGrafter"/>
</dbReference>
<evidence type="ECO:0000256" key="2">
    <source>
        <dbReference type="ARBA" id="ARBA00022741"/>
    </source>
</evidence>
<gene>
    <name evidence="8" type="ORF">JCM21531_45</name>
</gene>
<comment type="similarity">
    <text evidence="5">Belongs to the GHMP kinase family.</text>
</comment>
<keyword evidence="2" id="KW-0547">Nucleotide-binding</keyword>
<sequence>MIITRTPLRISFFGGGTDIERFWSQEDGCVLSCTIDKYIYVIVKESYDGRIHIRCFEDESVDSVDEIKHDLIREAMRLTGIKNGIEITILSDIPHTGSGLGSSSSLTVGLLNALYAFKGIELKKDALAQLACDIEINILGKPIGKQDQYIAAFGGMRVLTFKSNGNVEVQAVEPAYDIYKILKDHLLLFYTGVGRKAEGILEEQNRLINNTRPILREMKNQVAKASDIIARADIKGFGELMREGWIMKKQLASEISNSWINETIEKAYAAGALAAKITGAGGGGFLLIFCEPEFHDSVRNALGELKEFPFSFERQGSTKLFLN</sequence>
<feature type="domain" description="GHMP kinase C-terminal" evidence="7">
    <location>
        <begin position="230"/>
        <end position="302"/>
    </location>
</feature>
<dbReference type="Pfam" id="PF00288">
    <property type="entry name" value="GHMP_kinases_N"/>
    <property type="match status" value="1"/>
</dbReference>
<dbReference type="InterPro" id="IPR006204">
    <property type="entry name" value="GHMP_kinase_N_dom"/>
</dbReference>
<dbReference type="InterPro" id="IPR001174">
    <property type="entry name" value="HddA/FKP"/>
</dbReference>
<dbReference type="SUPFAM" id="SSF54211">
    <property type="entry name" value="Ribosomal protein S5 domain 2-like"/>
    <property type="match status" value="1"/>
</dbReference>
<feature type="domain" description="GHMP kinase N-terminal" evidence="6">
    <location>
        <begin position="76"/>
        <end position="155"/>
    </location>
</feature>
<accession>W4V1V5</accession>
<dbReference type="RefSeq" id="WP_038286499.1">
    <property type="nucleotide sequence ID" value="NZ_BAVR01000001.1"/>
</dbReference>
<dbReference type="PIRSF" id="PIRSF036406">
    <property type="entry name" value="Hept_kin"/>
    <property type="match status" value="1"/>
</dbReference>
<dbReference type="InterPro" id="IPR036554">
    <property type="entry name" value="GHMP_kinase_C_sf"/>
</dbReference>
<dbReference type="SUPFAM" id="SSF55060">
    <property type="entry name" value="GHMP Kinase, C-terminal domain"/>
    <property type="match status" value="1"/>
</dbReference>
<evidence type="ECO:0000259" key="7">
    <source>
        <dbReference type="Pfam" id="PF08544"/>
    </source>
</evidence>
<dbReference type="Gene3D" id="3.30.230.120">
    <property type="match status" value="1"/>
</dbReference>
<reference evidence="8" key="1">
    <citation type="journal article" date="2014" name="Genome Announc.">
        <title>Draft Genome Sequence of Clostridium straminisolvens Strain JCM 21531T, Isolated from a Cellulose-Degrading Bacterial Community.</title>
        <authorList>
            <person name="Yuki M."/>
            <person name="Oshima K."/>
            <person name="Suda W."/>
            <person name="Sakamoto M."/>
            <person name="Kitamura K."/>
            <person name="Iida T."/>
            <person name="Hattori M."/>
            <person name="Ohkuma M."/>
        </authorList>
    </citation>
    <scope>NUCLEOTIDE SEQUENCE [LARGE SCALE GENOMIC DNA]</scope>
    <source>
        <strain evidence="8">JCM 21531</strain>
    </source>
</reference>
<dbReference type="AlphaFoldDB" id="W4V1V5"/>
<dbReference type="PRINTS" id="PR00960">
    <property type="entry name" value="LMBPPROTEIN"/>
</dbReference>
<dbReference type="GO" id="GO:0005524">
    <property type="term" value="F:ATP binding"/>
    <property type="evidence" value="ECO:0007669"/>
    <property type="project" value="UniProtKB-KW"/>
</dbReference>
<protein>
    <submittedName>
        <fullName evidence="8">D,D-heptose 7-phosphate kinase</fullName>
    </submittedName>
</protein>
<keyword evidence="9" id="KW-1185">Reference proteome</keyword>
<comment type="caution">
    <text evidence="8">The sequence shown here is derived from an EMBL/GenBank/DDBJ whole genome shotgun (WGS) entry which is preliminary data.</text>
</comment>
<evidence type="ECO:0000313" key="8">
    <source>
        <dbReference type="EMBL" id="GAE86724.1"/>
    </source>
</evidence>
<dbReference type="Proteomes" id="UP000019109">
    <property type="component" value="Unassembled WGS sequence"/>
</dbReference>
<organism evidence="8 9">
    <name type="scientific">Acetivibrio straminisolvens JCM 21531</name>
    <dbReference type="NCBI Taxonomy" id="1294263"/>
    <lineage>
        <taxon>Bacteria</taxon>
        <taxon>Bacillati</taxon>
        <taxon>Bacillota</taxon>
        <taxon>Clostridia</taxon>
        <taxon>Eubacteriales</taxon>
        <taxon>Oscillospiraceae</taxon>
        <taxon>Acetivibrio</taxon>
    </lineage>
</organism>
<dbReference type="PANTHER" id="PTHR32463">
    <property type="entry name" value="L-FUCOSE KINASE"/>
    <property type="match status" value="1"/>
</dbReference>
<dbReference type="EMBL" id="BAVR01000001">
    <property type="protein sequence ID" value="GAE86724.1"/>
    <property type="molecule type" value="Genomic_DNA"/>
</dbReference>
<dbReference type="InterPro" id="IPR014606">
    <property type="entry name" value="Heptose_7-P_kinase"/>
</dbReference>
<dbReference type="OrthoDB" id="9812992at2"/>
<dbReference type="InterPro" id="IPR052203">
    <property type="entry name" value="GHMP_Kinase-Related"/>
</dbReference>
<evidence type="ECO:0000256" key="1">
    <source>
        <dbReference type="ARBA" id="ARBA00022679"/>
    </source>
</evidence>
<keyword evidence="1" id="KW-0808">Transferase</keyword>
<evidence type="ECO:0000256" key="3">
    <source>
        <dbReference type="ARBA" id="ARBA00022777"/>
    </source>
</evidence>
<evidence type="ECO:0000256" key="5">
    <source>
        <dbReference type="ARBA" id="ARBA00038121"/>
    </source>
</evidence>
<dbReference type="InterPro" id="IPR013750">
    <property type="entry name" value="GHMP_kinase_C_dom"/>
</dbReference>
<dbReference type="STRING" id="1294263.JCM21531_45"/>
<dbReference type="GO" id="GO:0050201">
    <property type="term" value="F:fucokinase activity"/>
    <property type="evidence" value="ECO:0007669"/>
    <property type="project" value="TreeGrafter"/>
</dbReference>
<evidence type="ECO:0000259" key="6">
    <source>
        <dbReference type="Pfam" id="PF00288"/>
    </source>
</evidence>
<keyword evidence="3 8" id="KW-0418">Kinase</keyword>